<reference evidence="2" key="1">
    <citation type="submission" date="2022-10" db="EMBL/GenBank/DDBJ databases">
        <title>Comparative genomics and taxonomic characterization of three novel marine species of genus Reichenbachiella exhibiting antioxidant and polysaccharide degradation activities.</title>
        <authorList>
            <person name="Muhammad N."/>
            <person name="Lee Y.-J."/>
            <person name="Ko J."/>
            <person name="Kim S.-G."/>
        </authorList>
    </citation>
    <scope>NUCLEOTIDE SEQUENCE</scope>
    <source>
        <strain evidence="2">Wsw4-B4</strain>
    </source>
</reference>
<sequence>MKHILLTTSLLFLLSSSLVAQVLEKDTTTAAYPYVLPIWADKVIERGMGDLMQLPFGLSAHYVNAFIDLEITEFELQVAGQDLTGIINTETLNFTSVTATTNGINFRGDAWILPFLNVYGLFSKVEGSTGVSLKPTWTDATGDVILEMPEFSSKVEFDAIAYGGGATLIYGFDNYFMSSDVNFSRTNTELLKDQVTYATLSTRVGRRFALSKTKKDRLIAVYIGAMYRDFIGDKGNHGEIGLDQVFPEADGIFNQRVDDKIAANEQTIIDEGWGPANPNRIKLEAQNAALGKIQTVVNESGLFTTDINYFIHKEMIQAWTFQFGFNFQINKTWAVRGEYGVADSQRFLMTGLQYRFGL</sequence>
<evidence type="ECO:0000313" key="2">
    <source>
        <dbReference type="EMBL" id="UXX79687.1"/>
    </source>
</evidence>
<name>A0ABY6D0J7_9BACT</name>
<feature type="chain" id="PRO_5046054440" description="Porin" evidence="1">
    <location>
        <begin position="21"/>
        <end position="358"/>
    </location>
</feature>
<proteinExistence type="predicted"/>
<evidence type="ECO:0008006" key="4">
    <source>
        <dbReference type="Google" id="ProtNLM"/>
    </source>
</evidence>
<dbReference type="RefSeq" id="WP_263051418.1">
    <property type="nucleotide sequence ID" value="NZ_CP106735.1"/>
</dbReference>
<evidence type="ECO:0000313" key="3">
    <source>
        <dbReference type="Proteomes" id="UP001062165"/>
    </source>
</evidence>
<feature type="signal peptide" evidence="1">
    <location>
        <begin position="1"/>
        <end position="20"/>
    </location>
</feature>
<keyword evidence="1" id="KW-0732">Signal</keyword>
<protein>
    <recommendedName>
        <fullName evidence="4">Porin</fullName>
    </recommendedName>
</protein>
<dbReference type="EMBL" id="CP106735">
    <property type="protein sequence ID" value="UXX79687.1"/>
    <property type="molecule type" value="Genomic_DNA"/>
</dbReference>
<gene>
    <name evidence="2" type="ORF">N7E81_00995</name>
</gene>
<dbReference type="Proteomes" id="UP001062165">
    <property type="component" value="Chromosome"/>
</dbReference>
<accession>A0ABY6D0J7</accession>
<keyword evidence="3" id="KW-1185">Reference proteome</keyword>
<evidence type="ECO:0000256" key="1">
    <source>
        <dbReference type="SAM" id="SignalP"/>
    </source>
</evidence>
<organism evidence="2 3">
    <name type="scientific">Reichenbachiella carrageenanivorans</name>
    <dbReference type="NCBI Taxonomy" id="2979869"/>
    <lineage>
        <taxon>Bacteria</taxon>
        <taxon>Pseudomonadati</taxon>
        <taxon>Bacteroidota</taxon>
        <taxon>Cytophagia</taxon>
        <taxon>Cytophagales</taxon>
        <taxon>Reichenbachiellaceae</taxon>
        <taxon>Reichenbachiella</taxon>
    </lineage>
</organism>